<dbReference type="Pfam" id="PF12738">
    <property type="entry name" value="PTCB-BRCT"/>
    <property type="match status" value="1"/>
</dbReference>
<feature type="region of interest" description="Disordered" evidence="1">
    <location>
        <begin position="558"/>
        <end position="592"/>
    </location>
</feature>
<feature type="compositionally biased region" description="Polar residues" evidence="1">
    <location>
        <begin position="583"/>
        <end position="592"/>
    </location>
</feature>
<dbReference type="PROSITE" id="PS50172">
    <property type="entry name" value="BRCT"/>
    <property type="match status" value="1"/>
</dbReference>
<dbReference type="InterPro" id="IPR001357">
    <property type="entry name" value="BRCT_dom"/>
</dbReference>
<feature type="compositionally biased region" description="Acidic residues" evidence="1">
    <location>
        <begin position="191"/>
        <end position="208"/>
    </location>
</feature>
<feature type="compositionally biased region" description="Low complexity" evidence="1">
    <location>
        <begin position="569"/>
        <end position="582"/>
    </location>
</feature>
<evidence type="ECO:0000313" key="3">
    <source>
        <dbReference type="EMBL" id="KAF1982569.1"/>
    </source>
</evidence>
<protein>
    <recommendedName>
        <fullName evidence="2">BRCT domain-containing protein</fullName>
    </recommendedName>
</protein>
<feature type="compositionally biased region" description="Polar residues" evidence="1">
    <location>
        <begin position="314"/>
        <end position="327"/>
    </location>
</feature>
<feature type="region of interest" description="Disordered" evidence="1">
    <location>
        <begin position="287"/>
        <end position="306"/>
    </location>
</feature>
<feature type="domain" description="BRCT" evidence="2">
    <location>
        <begin position="610"/>
        <end position="691"/>
    </location>
</feature>
<reference evidence="3" key="1">
    <citation type="journal article" date="2020" name="Stud. Mycol.">
        <title>101 Dothideomycetes genomes: a test case for predicting lifestyles and emergence of pathogens.</title>
        <authorList>
            <person name="Haridas S."/>
            <person name="Albert R."/>
            <person name="Binder M."/>
            <person name="Bloem J."/>
            <person name="Labutti K."/>
            <person name="Salamov A."/>
            <person name="Andreopoulos B."/>
            <person name="Baker S."/>
            <person name="Barry K."/>
            <person name="Bills G."/>
            <person name="Bluhm B."/>
            <person name="Cannon C."/>
            <person name="Castanera R."/>
            <person name="Culley D."/>
            <person name="Daum C."/>
            <person name="Ezra D."/>
            <person name="Gonzalez J."/>
            <person name="Henrissat B."/>
            <person name="Kuo A."/>
            <person name="Liang C."/>
            <person name="Lipzen A."/>
            <person name="Lutzoni F."/>
            <person name="Magnuson J."/>
            <person name="Mondo S."/>
            <person name="Nolan M."/>
            <person name="Ohm R."/>
            <person name="Pangilinan J."/>
            <person name="Park H.-J."/>
            <person name="Ramirez L."/>
            <person name="Alfaro M."/>
            <person name="Sun H."/>
            <person name="Tritt A."/>
            <person name="Yoshinaga Y."/>
            <person name="Zwiers L.-H."/>
            <person name="Turgeon B."/>
            <person name="Goodwin S."/>
            <person name="Spatafora J."/>
            <person name="Crous P."/>
            <person name="Grigoriev I."/>
        </authorList>
    </citation>
    <scope>NUCLEOTIDE SEQUENCE</scope>
    <source>
        <strain evidence="3">CBS 113979</strain>
    </source>
</reference>
<dbReference type="CDD" id="cd17716">
    <property type="entry name" value="BRCT_microcephalin_rpt1"/>
    <property type="match status" value="1"/>
</dbReference>
<dbReference type="AlphaFoldDB" id="A0A6G1GP88"/>
<evidence type="ECO:0000313" key="4">
    <source>
        <dbReference type="Proteomes" id="UP000800041"/>
    </source>
</evidence>
<feature type="compositionally biased region" description="Low complexity" evidence="1">
    <location>
        <begin position="145"/>
        <end position="169"/>
    </location>
</feature>
<dbReference type="EMBL" id="ML977183">
    <property type="protein sequence ID" value="KAF1982569.1"/>
    <property type="molecule type" value="Genomic_DNA"/>
</dbReference>
<feature type="region of interest" description="Disordered" evidence="1">
    <location>
        <begin position="81"/>
        <end position="127"/>
    </location>
</feature>
<feature type="compositionally biased region" description="Low complexity" evidence="1">
    <location>
        <begin position="105"/>
        <end position="127"/>
    </location>
</feature>
<name>A0A6G1GP88_9PEZI</name>
<sequence>MFLASSLFNWLQYKECRSVLTARDRAVALRNHRQQDINNSLHLLPCAQTPTHSFQTTTHSLLPSLFPTHHSNMAPVTRARAKTAPKPESPLKNVLKAPARRGKTKTAATTATSSTATKASVTKPASKAAAKPAAKAATAKAAAKVLASKPATTKPAAKTKPATTTAAKKPVPKPKTISTAKPKGRKKAVEEAPEQVPEEEITETETEEPFAPTEGDQAQNEAAAPTEEHSLAEEQPEEMDIDRADDGFDYNQDEQNDAAQSTAFHNEVQPQADQVVATAHANNSPIKITITTESMQRSTRKRVKRQSLIPVLSPQASPHNSPVASSTAEKHVETPLKEVEPEAPGKHPRVSTVKTVKTTKRIGKTMMSASPLKRSFRMPHNRLLEFPQPAESQKIVGPTAAEVDHRLEDKVMDQAMNLGPFHSSANDLFKTSSILSPDKKSFGSPRKGPSKPKMLASSPQRTGASSPHHFMGSSPVKATPSANHFFVAATPGRPAEDFTDSHVMAALEDMEDVEMTSPDAAPVFLASPRKHIPLEVDRSGSPHLSPKRSLVNLAEPEIIPAKETASPTKSVLRSPSKPSLRSPTKQVSPKKSVTFNPQLQEQEEPWISRPNAGLLTDCVFFVDVNTSDGDDARHLFVPLLEEMGATCVGQWTSNTDDITHVLFKDGDDRTLEKVVASNGRVQCINVGWAVE</sequence>
<dbReference type="InterPro" id="IPR036420">
    <property type="entry name" value="BRCT_dom_sf"/>
</dbReference>
<proteinExistence type="predicted"/>
<feature type="compositionally biased region" description="Basic and acidic residues" evidence="1">
    <location>
        <begin position="328"/>
        <end position="345"/>
    </location>
</feature>
<feature type="region of interest" description="Disordered" evidence="1">
    <location>
        <begin position="434"/>
        <end position="477"/>
    </location>
</feature>
<dbReference type="SUPFAM" id="SSF52113">
    <property type="entry name" value="BRCT domain"/>
    <property type="match status" value="1"/>
</dbReference>
<dbReference type="Proteomes" id="UP000800041">
    <property type="component" value="Unassembled WGS sequence"/>
</dbReference>
<accession>A0A6G1GP88</accession>
<dbReference type="OrthoDB" id="2384350at2759"/>
<feature type="compositionally biased region" description="Polar residues" evidence="1">
    <location>
        <begin position="257"/>
        <end position="272"/>
    </location>
</feature>
<feature type="region of interest" description="Disordered" evidence="1">
    <location>
        <begin position="311"/>
        <end position="351"/>
    </location>
</feature>
<evidence type="ECO:0000259" key="2">
    <source>
        <dbReference type="PROSITE" id="PS50172"/>
    </source>
</evidence>
<dbReference type="Gene3D" id="3.40.50.10190">
    <property type="entry name" value="BRCT domain"/>
    <property type="match status" value="1"/>
</dbReference>
<feature type="compositionally biased region" description="Polar residues" evidence="1">
    <location>
        <begin position="287"/>
        <end position="297"/>
    </location>
</feature>
<feature type="region of interest" description="Disordered" evidence="1">
    <location>
        <begin position="145"/>
        <end position="281"/>
    </location>
</feature>
<evidence type="ECO:0000256" key="1">
    <source>
        <dbReference type="SAM" id="MobiDB-lite"/>
    </source>
</evidence>
<feature type="compositionally biased region" description="Acidic residues" evidence="1">
    <location>
        <begin position="247"/>
        <end position="256"/>
    </location>
</feature>
<keyword evidence="4" id="KW-1185">Reference proteome</keyword>
<gene>
    <name evidence="3" type="ORF">K402DRAFT_193919</name>
</gene>
<organism evidence="3 4">
    <name type="scientific">Aulographum hederae CBS 113979</name>
    <dbReference type="NCBI Taxonomy" id="1176131"/>
    <lineage>
        <taxon>Eukaryota</taxon>
        <taxon>Fungi</taxon>
        <taxon>Dikarya</taxon>
        <taxon>Ascomycota</taxon>
        <taxon>Pezizomycotina</taxon>
        <taxon>Dothideomycetes</taxon>
        <taxon>Pleosporomycetidae</taxon>
        <taxon>Aulographales</taxon>
        <taxon>Aulographaceae</taxon>
    </lineage>
</organism>